<dbReference type="EnsemblMetazoa" id="ASTEI04228-RA">
    <property type="protein sequence ID" value="ASTEI04228-PA"/>
    <property type="gene ID" value="ASTEI04228"/>
</dbReference>
<dbReference type="VEuPathDB" id="VectorBase:ASTEI20_034115"/>
<accession>A0A182Y6Z2</accession>
<evidence type="ECO:0000313" key="2">
    <source>
        <dbReference type="Proteomes" id="UP000076408"/>
    </source>
</evidence>
<dbReference type="STRING" id="30069.A0A182Y6Z2"/>
<name>A0A182Y6Z2_ANOST</name>
<proteinExistence type="predicted"/>
<sequence length="250" mass="27441">MAAISLGFIVIITPWTILEIVATCTGSKIPPPIDFFVTWLALSSSFWNPFLYWLLNARFRKICKELLTSKCTGSQSSLEEKCSISLEYDHHLTSLPLPPGPPPATICRSANHTPRPDVECSEKYWGDILERTFSTGSINTLHRLGTTSLPFVNRAAAAGHGATQYRCEAHQQHLMRNASSTSIGKDRHLSSASSGPHYGDGSKDGAPDFSAQYAPGSDPQVCDHELHDINCAKNKAFFRGFNLHQGLPDI</sequence>
<dbReference type="VEuPathDB" id="VectorBase:ASTEI04228"/>
<protein>
    <recommendedName>
        <fullName evidence="3">G-protein coupled receptors family 1 profile domain-containing protein</fullName>
    </recommendedName>
</protein>
<keyword evidence="2" id="KW-1185">Reference proteome</keyword>
<dbReference type="OMA" id="VECSEKY"/>
<organism evidence="1 2">
    <name type="scientific">Anopheles stephensi</name>
    <name type="common">Indo-Pakistan malaria mosquito</name>
    <dbReference type="NCBI Taxonomy" id="30069"/>
    <lineage>
        <taxon>Eukaryota</taxon>
        <taxon>Metazoa</taxon>
        <taxon>Ecdysozoa</taxon>
        <taxon>Arthropoda</taxon>
        <taxon>Hexapoda</taxon>
        <taxon>Insecta</taxon>
        <taxon>Pterygota</taxon>
        <taxon>Neoptera</taxon>
        <taxon>Endopterygota</taxon>
        <taxon>Diptera</taxon>
        <taxon>Nematocera</taxon>
        <taxon>Culicoidea</taxon>
        <taxon>Culicidae</taxon>
        <taxon>Anophelinae</taxon>
        <taxon>Anopheles</taxon>
    </lineage>
</organism>
<dbReference type="Proteomes" id="UP000076408">
    <property type="component" value="Unassembled WGS sequence"/>
</dbReference>
<reference evidence="1" key="2">
    <citation type="submission" date="2020-05" db="UniProtKB">
        <authorList>
            <consortium name="EnsemblMetazoa"/>
        </authorList>
    </citation>
    <scope>IDENTIFICATION</scope>
    <source>
        <strain evidence="1">Indian</strain>
    </source>
</reference>
<dbReference type="AlphaFoldDB" id="A0A182Y6Z2"/>
<dbReference type="VEuPathDB" id="VectorBase:ASTE011253"/>
<reference evidence="2" key="1">
    <citation type="journal article" date="2014" name="Genome Biol.">
        <title>Genome analysis of a major urban malaria vector mosquito, Anopheles stephensi.</title>
        <authorList>
            <person name="Jiang X."/>
            <person name="Peery A."/>
            <person name="Hall A.B."/>
            <person name="Sharma A."/>
            <person name="Chen X.G."/>
            <person name="Waterhouse R.M."/>
            <person name="Komissarov A."/>
            <person name="Riehle M.M."/>
            <person name="Shouche Y."/>
            <person name="Sharakhova M.V."/>
            <person name="Lawson D."/>
            <person name="Pakpour N."/>
            <person name="Arensburger P."/>
            <person name="Davidson V.L."/>
            <person name="Eiglmeier K."/>
            <person name="Emrich S."/>
            <person name="George P."/>
            <person name="Kennedy R.C."/>
            <person name="Mane S.P."/>
            <person name="Maslen G."/>
            <person name="Oringanje C."/>
            <person name="Qi Y."/>
            <person name="Settlage R."/>
            <person name="Tojo M."/>
            <person name="Tubio J.M."/>
            <person name="Unger M.F."/>
            <person name="Wang B."/>
            <person name="Vernick K.D."/>
            <person name="Ribeiro J.M."/>
            <person name="James A.A."/>
            <person name="Michel K."/>
            <person name="Riehle M.A."/>
            <person name="Luckhart S."/>
            <person name="Sharakhov I.V."/>
            <person name="Tu Z."/>
        </authorList>
    </citation>
    <scope>NUCLEOTIDE SEQUENCE [LARGE SCALE GENOMIC DNA]</scope>
    <source>
        <strain evidence="2">Indian</strain>
    </source>
</reference>
<dbReference type="SUPFAM" id="SSF81321">
    <property type="entry name" value="Family A G protein-coupled receptor-like"/>
    <property type="match status" value="1"/>
</dbReference>
<dbReference type="Gene3D" id="1.20.1070.10">
    <property type="entry name" value="Rhodopsin 7-helix transmembrane proteins"/>
    <property type="match status" value="1"/>
</dbReference>
<evidence type="ECO:0000313" key="1">
    <source>
        <dbReference type="EnsemblMetazoa" id="ASTEI04228-PA"/>
    </source>
</evidence>
<evidence type="ECO:0008006" key="3">
    <source>
        <dbReference type="Google" id="ProtNLM"/>
    </source>
</evidence>